<evidence type="ECO:0000313" key="2">
    <source>
        <dbReference type="Proteomes" id="UP001634747"/>
    </source>
</evidence>
<reference evidence="1 2" key="1">
    <citation type="submission" date="2024-12" db="EMBL/GenBank/DDBJ databases">
        <authorList>
            <person name="Lee Y."/>
        </authorList>
    </citation>
    <scope>NUCLEOTIDE SEQUENCE [LARGE SCALE GENOMIC DNA]</scope>
    <source>
        <strain evidence="1 2">03SUJ4</strain>
    </source>
</reference>
<protein>
    <submittedName>
        <fullName evidence="1">Uncharacterized protein</fullName>
    </submittedName>
</protein>
<comment type="caution">
    <text evidence="1">The sequence shown here is derived from an EMBL/GenBank/DDBJ whole genome shotgun (WGS) entry which is preliminary data.</text>
</comment>
<sequence length="55" mass="6499">MLVTRMHLMKELRNQMLFRTELRLRGRQSHIVQPLRVGNSLAGEFVFMAAQILFL</sequence>
<name>A0ABW9KIP0_9BACT</name>
<dbReference type="Proteomes" id="UP001634747">
    <property type="component" value="Unassembled WGS sequence"/>
</dbReference>
<organism evidence="1 2">
    <name type="scientific">Terriglobus aquaticus</name>
    <dbReference type="NCBI Taxonomy" id="940139"/>
    <lineage>
        <taxon>Bacteria</taxon>
        <taxon>Pseudomonadati</taxon>
        <taxon>Acidobacteriota</taxon>
        <taxon>Terriglobia</taxon>
        <taxon>Terriglobales</taxon>
        <taxon>Acidobacteriaceae</taxon>
        <taxon>Terriglobus</taxon>
    </lineage>
</organism>
<keyword evidence="2" id="KW-1185">Reference proteome</keyword>
<dbReference type="EMBL" id="JBJYXY010000001">
    <property type="protein sequence ID" value="MFN2974831.1"/>
    <property type="molecule type" value="Genomic_DNA"/>
</dbReference>
<dbReference type="RefSeq" id="WP_263415160.1">
    <property type="nucleotide sequence ID" value="NZ_BAABBH010000001.1"/>
</dbReference>
<accession>A0ABW9KIP0</accession>
<evidence type="ECO:0000313" key="1">
    <source>
        <dbReference type="EMBL" id="MFN2974831.1"/>
    </source>
</evidence>
<gene>
    <name evidence="1" type="ORF">ACK2TP_03570</name>
</gene>
<proteinExistence type="predicted"/>